<dbReference type="Proteomes" id="UP000005939">
    <property type="component" value="Unassembled WGS sequence"/>
</dbReference>
<dbReference type="CDD" id="cd04433">
    <property type="entry name" value="AFD_class_I"/>
    <property type="match status" value="1"/>
</dbReference>
<feature type="domain" description="AMP-binding enzyme C-terminal" evidence="3">
    <location>
        <begin position="114"/>
        <end position="188"/>
    </location>
</feature>
<dbReference type="InterPro" id="IPR045851">
    <property type="entry name" value="AMP-bd_C_sf"/>
</dbReference>
<accession>G6EZ43</accession>
<dbReference type="InterPro" id="IPR042099">
    <property type="entry name" value="ANL_N_sf"/>
</dbReference>
<dbReference type="GO" id="GO:0031956">
    <property type="term" value="F:medium-chain fatty acid-CoA ligase activity"/>
    <property type="evidence" value="ECO:0007669"/>
    <property type="project" value="TreeGrafter"/>
</dbReference>
<dbReference type="GO" id="GO:0006631">
    <property type="term" value="P:fatty acid metabolic process"/>
    <property type="evidence" value="ECO:0007669"/>
    <property type="project" value="TreeGrafter"/>
</dbReference>
<dbReference type="Gene3D" id="3.40.50.12780">
    <property type="entry name" value="N-terminal domain of ligase-like"/>
    <property type="match status" value="1"/>
</dbReference>
<dbReference type="PANTHER" id="PTHR43201:SF5">
    <property type="entry name" value="MEDIUM-CHAIN ACYL-COA LIGASE ACSF2, MITOCHONDRIAL"/>
    <property type="match status" value="1"/>
</dbReference>
<evidence type="ECO:0000313" key="4">
    <source>
        <dbReference type="EMBL" id="EHD14781.1"/>
    </source>
</evidence>
<name>G6EZ43_9PROT</name>
<reference evidence="4 5" key="1">
    <citation type="submission" date="2011-10" db="EMBL/GenBank/DDBJ databases">
        <title>Genome Sequence of Commensalibacter intestini A911, isolated from Drosophila gut.</title>
        <authorList>
            <person name="Lee W.-J."/>
            <person name="Kim E.-K."/>
        </authorList>
    </citation>
    <scope>NUCLEOTIDE SEQUENCE [LARGE SCALE GENOMIC DNA]</scope>
    <source>
        <strain evidence="4 5">A911</strain>
    </source>
</reference>
<dbReference type="PANTHER" id="PTHR43201">
    <property type="entry name" value="ACYL-COA SYNTHETASE"/>
    <property type="match status" value="1"/>
</dbReference>
<dbReference type="EMBL" id="AGFR01000003">
    <property type="protein sequence ID" value="EHD14781.1"/>
    <property type="molecule type" value="Genomic_DNA"/>
</dbReference>
<dbReference type="Gene3D" id="3.30.300.30">
    <property type="match status" value="1"/>
</dbReference>
<evidence type="ECO:0000313" key="5">
    <source>
        <dbReference type="Proteomes" id="UP000005939"/>
    </source>
</evidence>
<comment type="caution">
    <text evidence="4">The sequence shown here is derived from an EMBL/GenBank/DDBJ whole genome shotgun (WGS) entry which is preliminary data.</text>
</comment>
<organism evidence="4 5">
    <name type="scientific">Commensalibacter intestini A911</name>
    <dbReference type="NCBI Taxonomy" id="1088868"/>
    <lineage>
        <taxon>Bacteria</taxon>
        <taxon>Pseudomonadati</taxon>
        <taxon>Pseudomonadota</taxon>
        <taxon>Alphaproteobacteria</taxon>
        <taxon>Acetobacterales</taxon>
        <taxon>Acetobacteraceae</taxon>
    </lineage>
</organism>
<dbReference type="AlphaFoldDB" id="G6EZ43"/>
<dbReference type="STRING" id="1088868.CIN_07130"/>
<proteinExistence type="inferred from homology"/>
<dbReference type="SUPFAM" id="SSF56801">
    <property type="entry name" value="Acetyl-CoA synthetase-like"/>
    <property type="match status" value="1"/>
</dbReference>
<sequence length="198" mass="21899">MTETLRSLGTILFSLYGTSEAGVCMIAAPDDLIKCSKTIGKPIPGLKAQIVKNGQVITQGVGELYIKCAWSVKGKAWIATGDLASKDVNGYYYLHGRVDDMIVSGGENVYPLSLEQVLLEHPLIIEAFVTFVSDIEFGQRLVAFIVLEPNQILFEEGVHDWLTTKVARYQMPKKIIMIDEVPMTVIGKPDKKKLLQLV</sequence>
<dbReference type="eggNOG" id="COG0318">
    <property type="taxonomic scope" value="Bacteria"/>
</dbReference>
<comment type="similarity">
    <text evidence="1">Belongs to the ATP-dependent AMP-binding enzyme family.</text>
</comment>
<keyword evidence="2" id="KW-0436">Ligase</keyword>
<dbReference type="PATRIC" id="fig|1088868.3.peg.715"/>
<evidence type="ECO:0000256" key="1">
    <source>
        <dbReference type="ARBA" id="ARBA00006432"/>
    </source>
</evidence>
<dbReference type="InterPro" id="IPR025110">
    <property type="entry name" value="AMP-bd_C"/>
</dbReference>
<dbReference type="Pfam" id="PF13193">
    <property type="entry name" value="AMP-binding_C"/>
    <property type="match status" value="1"/>
</dbReference>
<gene>
    <name evidence="4" type="ORF">CIN_07130</name>
</gene>
<evidence type="ECO:0000256" key="2">
    <source>
        <dbReference type="ARBA" id="ARBA00022598"/>
    </source>
</evidence>
<evidence type="ECO:0000259" key="3">
    <source>
        <dbReference type="Pfam" id="PF13193"/>
    </source>
</evidence>
<protein>
    <recommendedName>
        <fullName evidence="3">AMP-binding enzyme C-terminal domain-containing protein</fullName>
    </recommendedName>
</protein>